<evidence type="ECO:0000259" key="3">
    <source>
        <dbReference type="PROSITE" id="PS50060"/>
    </source>
</evidence>
<dbReference type="EMBL" id="WWNE01000005">
    <property type="protein sequence ID" value="NBG65570.1"/>
    <property type="molecule type" value="Genomic_DNA"/>
</dbReference>
<keyword evidence="5" id="KW-1185">Reference proteome</keyword>
<dbReference type="Proteomes" id="UP000470771">
    <property type="component" value="Unassembled WGS sequence"/>
</dbReference>
<organism evidence="4 5">
    <name type="scientific">Acidiluteibacter ferrifornacis</name>
    <dbReference type="NCBI Taxonomy" id="2692424"/>
    <lineage>
        <taxon>Bacteria</taxon>
        <taxon>Pseudomonadati</taxon>
        <taxon>Bacteroidota</taxon>
        <taxon>Flavobacteriia</taxon>
        <taxon>Flavobacteriales</taxon>
        <taxon>Cryomorphaceae</taxon>
        <taxon>Acidiluteibacter</taxon>
    </lineage>
</organism>
<dbReference type="Gene3D" id="2.60.40.740">
    <property type="match status" value="1"/>
</dbReference>
<evidence type="ECO:0000313" key="5">
    <source>
        <dbReference type="Proteomes" id="UP000470771"/>
    </source>
</evidence>
<feature type="chain" id="PRO_5027063990" evidence="2">
    <location>
        <begin position="20"/>
        <end position="969"/>
    </location>
</feature>
<protein>
    <submittedName>
        <fullName evidence="4">T9SS type A sorting domain-containing protein</fullName>
    </submittedName>
</protein>
<dbReference type="InterPro" id="IPR026444">
    <property type="entry name" value="Secre_tail"/>
</dbReference>
<gene>
    <name evidence="4" type="ORF">GQN54_05545</name>
</gene>
<dbReference type="InterPro" id="IPR025667">
    <property type="entry name" value="SprB_repeat"/>
</dbReference>
<feature type="signal peptide" evidence="2">
    <location>
        <begin position="1"/>
        <end position="19"/>
    </location>
</feature>
<dbReference type="InterPro" id="IPR013320">
    <property type="entry name" value="ConA-like_dom_sf"/>
</dbReference>
<reference evidence="4 5" key="1">
    <citation type="submission" date="2019-12" db="EMBL/GenBank/DDBJ databases">
        <authorList>
            <person name="Zhao J."/>
        </authorList>
    </citation>
    <scope>NUCLEOTIDE SEQUENCE [LARGE SCALE GENOMIC DNA]</scope>
    <source>
        <strain evidence="4 5">S-15</strain>
    </source>
</reference>
<dbReference type="SUPFAM" id="SSF49899">
    <property type="entry name" value="Concanavalin A-like lectins/glucanases"/>
    <property type="match status" value="1"/>
</dbReference>
<feature type="domain" description="MAM" evidence="3">
    <location>
        <begin position="29"/>
        <end position="218"/>
    </location>
</feature>
<dbReference type="Pfam" id="PF13573">
    <property type="entry name" value="SprB"/>
    <property type="match status" value="1"/>
</dbReference>
<proteinExistence type="predicted"/>
<dbReference type="RefSeq" id="WP_207554832.1">
    <property type="nucleotide sequence ID" value="NZ_WWNE01000005.1"/>
</dbReference>
<dbReference type="GO" id="GO:0005975">
    <property type="term" value="P:carbohydrate metabolic process"/>
    <property type="evidence" value="ECO:0007669"/>
    <property type="project" value="UniProtKB-ARBA"/>
</dbReference>
<dbReference type="Pfam" id="PF18962">
    <property type="entry name" value="Por_Secre_tail"/>
    <property type="match status" value="1"/>
</dbReference>
<dbReference type="InterPro" id="IPR000998">
    <property type="entry name" value="MAM_dom"/>
</dbReference>
<evidence type="ECO:0000256" key="1">
    <source>
        <dbReference type="ARBA" id="ARBA00022729"/>
    </source>
</evidence>
<dbReference type="GO" id="GO:0004553">
    <property type="term" value="F:hydrolase activity, hydrolyzing O-glycosyl compounds"/>
    <property type="evidence" value="ECO:0007669"/>
    <property type="project" value="UniProtKB-ARBA"/>
</dbReference>
<comment type="caution">
    <text evidence="4">The sequence shown here is derived from an EMBL/GenBank/DDBJ whole genome shotgun (WGS) entry which is preliminary data.</text>
</comment>
<evidence type="ECO:0000313" key="4">
    <source>
        <dbReference type="EMBL" id="NBG65570.1"/>
    </source>
</evidence>
<dbReference type="AlphaFoldDB" id="A0A6N9NK47"/>
<keyword evidence="1 2" id="KW-0732">Signal</keyword>
<sequence length="969" mass="106924">MKKVISPLLLFLLSLLVFGQTNTFPDIENFDNQSYCNQGCLDTCLLTSKWKNVNTDQRDWLTDTNGVGQTINTGPSSDHTTGTPSGVYLYMRVLNCYGSSANLISPIYDFTAVSNPGISFWSHLNSPYPRSDTKLHFDVSTNNGVSFNNDFVPPWTRNLNAWKEEIIDLTPFGGMDSIVFRIRATSRYINIALDDITVFSNSTFKIETKKINDNLCFGSKTGSACVSRFEFGTPPFTYQWSNGATTDTIKNLAAGKYDVSVYDNLNKVTLGSVIINDSQKPIYKIDASIYDVNCPTSNDGIIQLDSIKGGKPYNLCANINTTLCTGISKSDTLGFDSLLNINYEFPSVYGNFSRSSKHQILYTAAELNAQGISGASLISAISFDVEVNSGSNPNNSYNFIIKAGCTNNTKLSGSWINGLSSVLNSSTVALTTGWNKHQFDTPYLWDGVSNLVIEVCFVNPGFSNNHKVKQSITADTTVMFRKNSSNSCTSSAFDGISNKRPNTIFETCRIPSNKYKLSWSNLDSSASITGLQAGNYTLTISDADNCAFIDTFTVKSYPIIKNEVIQNVPCYNDSVGSITLNSTGGNVGKVKKLLITEVRICDPDFVEISNVSGAPFDATGWYIAIGDQYSNINIENPNTWDLSGILPEGWIDFKNDSNYQNPKYWGSNMYWQCPGMGWVALIDSNANVQDFVAWFWDSTQIQSMSPIIKGDTIRINNEWKGNGIVSSSTSLNFTRIGRIDNNSAADWVLAADTKGKRNLGLSTRVMGRDKSPYKYNWSTGDTTNSINSLTNGSYYITITDANNCISLDSFSIKVTSIDTSVSTFPTFLVSKTYGASYQWVNCDSNYTPIHGDTNQLFAPSINGNFAVIVSKNGCTDTSGCHNITLTSIKENRTENKFIVYPNPSSGNFTIQLAGLKIKNQYLRIYNTKGQLIIDEQLTKNNLEFSLTGFDKGIYILRIGNQTRKLVLTE</sequence>
<dbReference type="PROSITE" id="PS50060">
    <property type="entry name" value="MAM_2"/>
    <property type="match status" value="1"/>
</dbReference>
<dbReference type="GO" id="GO:0016020">
    <property type="term" value="C:membrane"/>
    <property type="evidence" value="ECO:0007669"/>
    <property type="project" value="InterPro"/>
</dbReference>
<evidence type="ECO:0000256" key="2">
    <source>
        <dbReference type="SAM" id="SignalP"/>
    </source>
</evidence>
<accession>A0A6N9NK47</accession>
<dbReference type="NCBIfam" id="TIGR04183">
    <property type="entry name" value="Por_Secre_tail"/>
    <property type="match status" value="1"/>
</dbReference>
<name>A0A6N9NK47_9FLAO</name>